<evidence type="ECO:0000313" key="3">
    <source>
        <dbReference type="EMBL" id="TCL43186.1"/>
    </source>
</evidence>
<dbReference type="PANTHER" id="PTHR43630">
    <property type="entry name" value="POLY-BETA-1,6-N-ACETYL-D-GLUCOSAMINE SYNTHASE"/>
    <property type="match status" value="1"/>
</dbReference>
<protein>
    <submittedName>
        <fullName evidence="3">Glycosyltransferase involved in cell wall biosynthesis</fullName>
    </submittedName>
</protein>
<dbReference type="CDD" id="cd02511">
    <property type="entry name" value="Beta4Glucosyltransferase"/>
    <property type="match status" value="1"/>
</dbReference>
<accession>A0A9X8Y801</accession>
<keyword evidence="4" id="KW-1185">Reference proteome</keyword>
<dbReference type="EMBL" id="SLUK01000006">
    <property type="protein sequence ID" value="TCL43186.1"/>
    <property type="molecule type" value="Genomic_DNA"/>
</dbReference>
<dbReference type="RefSeq" id="WP_132084566.1">
    <property type="nucleotide sequence ID" value="NZ_SLUK01000006.1"/>
</dbReference>
<dbReference type="InterPro" id="IPR029044">
    <property type="entry name" value="Nucleotide-diphossugar_trans"/>
</dbReference>
<comment type="caution">
    <text evidence="3">The sequence shown here is derived from an EMBL/GenBank/DDBJ whole genome shotgun (WGS) entry which is preliminary data.</text>
</comment>
<dbReference type="Pfam" id="PF00535">
    <property type="entry name" value="Glycos_transf_2"/>
    <property type="match status" value="1"/>
</dbReference>
<dbReference type="InterPro" id="IPR011990">
    <property type="entry name" value="TPR-like_helical_dom_sf"/>
</dbReference>
<dbReference type="PROSITE" id="PS50005">
    <property type="entry name" value="TPR"/>
    <property type="match status" value="1"/>
</dbReference>
<dbReference type="AlphaFoldDB" id="A0A9X8Y801"/>
<name>A0A9X8Y801_9FIRM</name>
<dbReference type="Pfam" id="PF13181">
    <property type="entry name" value="TPR_8"/>
    <property type="match status" value="1"/>
</dbReference>
<feature type="domain" description="Glycosyltransferase 2-like" evidence="2">
    <location>
        <begin position="5"/>
        <end position="98"/>
    </location>
</feature>
<dbReference type="SMART" id="SM00028">
    <property type="entry name" value="TPR"/>
    <property type="match status" value="3"/>
</dbReference>
<proteinExistence type="predicted"/>
<dbReference type="InterPro" id="IPR001173">
    <property type="entry name" value="Glyco_trans_2-like"/>
</dbReference>
<evidence type="ECO:0000256" key="1">
    <source>
        <dbReference type="PROSITE-ProRule" id="PRU00339"/>
    </source>
</evidence>
<gene>
    <name evidence="3" type="ORF">EDD78_10646</name>
</gene>
<organism evidence="3 4">
    <name type="scientific">Harryflintia acetispora</name>
    <dbReference type="NCBI Taxonomy" id="1849041"/>
    <lineage>
        <taxon>Bacteria</taxon>
        <taxon>Bacillati</taxon>
        <taxon>Bacillota</taxon>
        <taxon>Clostridia</taxon>
        <taxon>Eubacteriales</taxon>
        <taxon>Oscillospiraceae</taxon>
        <taxon>Harryflintia</taxon>
    </lineage>
</organism>
<dbReference type="SUPFAM" id="SSF48452">
    <property type="entry name" value="TPR-like"/>
    <property type="match status" value="1"/>
</dbReference>
<evidence type="ECO:0000259" key="2">
    <source>
        <dbReference type="Pfam" id="PF00535"/>
    </source>
</evidence>
<dbReference type="SUPFAM" id="SSF53448">
    <property type="entry name" value="Nucleotide-diphospho-sugar transferases"/>
    <property type="match status" value="1"/>
</dbReference>
<dbReference type="Gene3D" id="3.90.550.10">
    <property type="entry name" value="Spore Coat Polysaccharide Biosynthesis Protein SpsA, Chain A"/>
    <property type="match status" value="1"/>
</dbReference>
<evidence type="ECO:0000313" key="4">
    <source>
        <dbReference type="Proteomes" id="UP000294682"/>
    </source>
</evidence>
<keyword evidence="1" id="KW-0802">TPR repeat</keyword>
<reference evidence="3 4" key="1">
    <citation type="submission" date="2019-03" db="EMBL/GenBank/DDBJ databases">
        <title>Genomic Encyclopedia of Type Strains, Phase IV (KMG-IV): sequencing the most valuable type-strain genomes for metagenomic binning, comparative biology and taxonomic classification.</title>
        <authorList>
            <person name="Goeker M."/>
        </authorList>
    </citation>
    <scope>NUCLEOTIDE SEQUENCE [LARGE SCALE GENOMIC DNA]</scope>
    <source>
        <strain evidence="3 4">DSM 100433</strain>
    </source>
</reference>
<sequence length="357" mass="41241">MKTISLCMIVKNEEDVLARCLQSVQGLVDEIVIVDTGSNDRTKEIAAQFTDKIFDFTWIDDFAAARNFSFSKASGDYLLWLDADDVILKEDSERFLALKAELDGSQHMIMMKYNIAFDEGGNPTFSYYRERLMLRADQPRWMGAIHEVIPPIGNAIHSEIAITHKKLHPGDPHRNLRIFEKLIAKGERLDPRQQFYYARELYYHERYGDAIERFLEFLDGGQGWVENCIDACHLLALCYERTGRPREALASLLRSLEYGEPRGEICCELGRSFLERQRYKTAIFWYSLALALTPDERSGAFIQPDCYGYLPCLQLCVCYDRLGDHKKAREYNEQAAAYKPDSPAVLYNRRYFGSLPE</sequence>
<dbReference type="Pfam" id="PF13432">
    <property type="entry name" value="TPR_16"/>
    <property type="match status" value="1"/>
</dbReference>
<dbReference type="Gene3D" id="1.25.40.10">
    <property type="entry name" value="Tetratricopeptide repeat domain"/>
    <property type="match status" value="2"/>
</dbReference>
<dbReference type="PANTHER" id="PTHR43630:SF2">
    <property type="entry name" value="GLYCOSYLTRANSFERASE"/>
    <property type="match status" value="1"/>
</dbReference>
<dbReference type="Proteomes" id="UP000294682">
    <property type="component" value="Unassembled WGS sequence"/>
</dbReference>
<dbReference type="InterPro" id="IPR019734">
    <property type="entry name" value="TPR_rpt"/>
</dbReference>
<feature type="repeat" description="TPR" evidence="1">
    <location>
        <begin position="263"/>
        <end position="296"/>
    </location>
</feature>